<evidence type="ECO:0008006" key="2">
    <source>
        <dbReference type="Google" id="ProtNLM"/>
    </source>
</evidence>
<dbReference type="InterPro" id="IPR015943">
    <property type="entry name" value="WD40/YVTN_repeat-like_dom_sf"/>
</dbReference>
<evidence type="ECO:0000313" key="1">
    <source>
        <dbReference type="EMBL" id="SVC08999.1"/>
    </source>
</evidence>
<reference evidence="1" key="1">
    <citation type="submission" date="2018-05" db="EMBL/GenBank/DDBJ databases">
        <authorList>
            <person name="Lanie J.A."/>
            <person name="Ng W.-L."/>
            <person name="Kazmierczak K.M."/>
            <person name="Andrzejewski T.M."/>
            <person name="Davidsen T.M."/>
            <person name="Wayne K.J."/>
            <person name="Tettelin H."/>
            <person name="Glass J.I."/>
            <person name="Rusch D."/>
            <person name="Podicherti R."/>
            <person name="Tsui H.-C.T."/>
            <person name="Winkler M.E."/>
        </authorList>
    </citation>
    <scope>NUCLEOTIDE SEQUENCE</scope>
</reference>
<dbReference type="InterPro" id="IPR036278">
    <property type="entry name" value="Sialidase_sf"/>
</dbReference>
<protein>
    <recommendedName>
        <fullName evidence="2">Exo-alpha-sialidase</fullName>
    </recommendedName>
</protein>
<organism evidence="1">
    <name type="scientific">marine metagenome</name>
    <dbReference type="NCBI Taxonomy" id="408172"/>
    <lineage>
        <taxon>unclassified sequences</taxon>
        <taxon>metagenomes</taxon>
        <taxon>ecological metagenomes</taxon>
    </lineage>
</organism>
<name>A0A382JBG1_9ZZZZ</name>
<dbReference type="EMBL" id="UINC01072972">
    <property type="protein sequence ID" value="SVC08999.1"/>
    <property type="molecule type" value="Genomic_DNA"/>
</dbReference>
<gene>
    <name evidence="1" type="ORF">METZ01_LOCUS261853</name>
</gene>
<dbReference type="SUPFAM" id="SSF50939">
    <property type="entry name" value="Sialidases"/>
    <property type="match status" value="1"/>
</dbReference>
<sequence length="103" mass="11269">NQRVLSFFSEHISGSEFWHKEEIPLGNKYRVGSASGGHVMVAGTDPNDGTAALFYSQDDGLSWTPISGLNNPAPMFQDVILSGDGRIYIPDFAYGVFYSDNYG</sequence>
<feature type="non-terminal residue" evidence="1">
    <location>
        <position position="1"/>
    </location>
</feature>
<dbReference type="AlphaFoldDB" id="A0A382JBG1"/>
<dbReference type="Gene3D" id="2.130.10.10">
    <property type="entry name" value="YVTN repeat-like/Quinoprotein amine dehydrogenase"/>
    <property type="match status" value="1"/>
</dbReference>
<proteinExistence type="predicted"/>
<accession>A0A382JBG1</accession>